<keyword evidence="2" id="KW-1185">Reference proteome</keyword>
<gene>
    <name evidence="1" type="ORF">L1987_17107</name>
</gene>
<dbReference type="Proteomes" id="UP001056120">
    <property type="component" value="Linkage Group LG06"/>
</dbReference>
<organism evidence="1 2">
    <name type="scientific">Smallanthus sonchifolius</name>
    <dbReference type="NCBI Taxonomy" id="185202"/>
    <lineage>
        <taxon>Eukaryota</taxon>
        <taxon>Viridiplantae</taxon>
        <taxon>Streptophyta</taxon>
        <taxon>Embryophyta</taxon>
        <taxon>Tracheophyta</taxon>
        <taxon>Spermatophyta</taxon>
        <taxon>Magnoliopsida</taxon>
        <taxon>eudicotyledons</taxon>
        <taxon>Gunneridae</taxon>
        <taxon>Pentapetalae</taxon>
        <taxon>asterids</taxon>
        <taxon>campanulids</taxon>
        <taxon>Asterales</taxon>
        <taxon>Asteraceae</taxon>
        <taxon>Asteroideae</taxon>
        <taxon>Heliantheae alliance</taxon>
        <taxon>Millerieae</taxon>
        <taxon>Smallanthus</taxon>
    </lineage>
</organism>
<protein>
    <submittedName>
        <fullName evidence="1">Uncharacterized protein</fullName>
    </submittedName>
</protein>
<comment type="caution">
    <text evidence="1">The sequence shown here is derived from an EMBL/GenBank/DDBJ whole genome shotgun (WGS) entry which is preliminary data.</text>
</comment>
<reference evidence="1 2" key="2">
    <citation type="journal article" date="2022" name="Mol. Ecol. Resour.">
        <title>The genomes of chicory, endive, great burdock and yacon provide insights into Asteraceae paleo-polyploidization history and plant inulin production.</title>
        <authorList>
            <person name="Fan W."/>
            <person name="Wang S."/>
            <person name="Wang H."/>
            <person name="Wang A."/>
            <person name="Jiang F."/>
            <person name="Liu H."/>
            <person name="Zhao H."/>
            <person name="Xu D."/>
            <person name="Zhang Y."/>
        </authorList>
    </citation>
    <scope>NUCLEOTIDE SEQUENCE [LARGE SCALE GENOMIC DNA]</scope>
    <source>
        <strain evidence="2">cv. Yunnan</strain>
        <tissue evidence="1">Leaves</tissue>
    </source>
</reference>
<sequence length="99" mass="11076">MGDIFPEPKTQLSHFALPPAWASLAMPPGDEVGGGGVAGRRNPPSRERRHRSARHYRRLFSKAPSQKVLLPCFDLNKLLAILDLNVCFSSSFDLILRDY</sequence>
<evidence type="ECO:0000313" key="1">
    <source>
        <dbReference type="EMBL" id="KAI3812400.1"/>
    </source>
</evidence>
<reference evidence="2" key="1">
    <citation type="journal article" date="2022" name="Mol. Ecol. Resour.">
        <title>The genomes of chicory, endive, great burdock and yacon provide insights into Asteraceae palaeo-polyploidization history and plant inulin production.</title>
        <authorList>
            <person name="Fan W."/>
            <person name="Wang S."/>
            <person name="Wang H."/>
            <person name="Wang A."/>
            <person name="Jiang F."/>
            <person name="Liu H."/>
            <person name="Zhao H."/>
            <person name="Xu D."/>
            <person name="Zhang Y."/>
        </authorList>
    </citation>
    <scope>NUCLEOTIDE SEQUENCE [LARGE SCALE GENOMIC DNA]</scope>
    <source>
        <strain evidence="2">cv. Yunnan</strain>
    </source>
</reference>
<proteinExistence type="predicted"/>
<accession>A0ACB9IWK6</accession>
<evidence type="ECO:0000313" key="2">
    <source>
        <dbReference type="Proteomes" id="UP001056120"/>
    </source>
</evidence>
<name>A0ACB9IWK6_9ASTR</name>
<dbReference type="EMBL" id="CM042023">
    <property type="protein sequence ID" value="KAI3812400.1"/>
    <property type="molecule type" value="Genomic_DNA"/>
</dbReference>